<feature type="transmembrane region" description="Helical" evidence="1">
    <location>
        <begin position="59"/>
        <end position="80"/>
    </location>
</feature>
<evidence type="ECO:0000313" key="3">
    <source>
        <dbReference type="Proteomes" id="UP000007076"/>
    </source>
</evidence>
<keyword evidence="1" id="KW-1133">Transmembrane helix</keyword>
<dbReference type="EMBL" id="AP010968">
    <property type="protein sequence ID" value="BAJ32069.1"/>
    <property type="molecule type" value="Genomic_DNA"/>
</dbReference>
<dbReference type="PATRIC" id="fig|452652.3.peg.6330"/>
<sequence>MSTVSVHRAFPGPTVARAEGAVRWYGRLAARYLVAIGLCYLVLVALLAGLTAHGLADSFYRGLALPAFCAVFPVLLAAAAPLRFSPHLAHWVGVALVLPLLPLLPVFGPLPLPLVVLHLAFARWFVPRPALLLR</sequence>
<keyword evidence="3" id="KW-1185">Reference proteome</keyword>
<keyword evidence="1" id="KW-0472">Membrane</keyword>
<feature type="transmembrane region" description="Helical" evidence="1">
    <location>
        <begin position="87"/>
        <end position="104"/>
    </location>
</feature>
<protein>
    <submittedName>
        <fullName evidence="2">Uncharacterized protein</fullName>
    </submittedName>
</protein>
<dbReference type="HOGENOM" id="CLU_1893423_0_0_11"/>
<keyword evidence="1" id="KW-0812">Transmembrane</keyword>
<dbReference type="KEGG" id="ksk:KSE_63110"/>
<evidence type="ECO:0000313" key="2">
    <source>
        <dbReference type="EMBL" id="BAJ32069.1"/>
    </source>
</evidence>
<evidence type="ECO:0000256" key="1">
    <source>
        <dbReference type="SAM" id="Phobius"/>
    </source>
</evidence>
<name>E4N1N5_KITSK</name>
<gene>
    <name evidence="2" type="ordered locus">KSE_63110</name>
</gene>
<dbReference type="STRING" id="452652.KSE_63110"/>
<proteinExistence type="predicted"/>
<dbReference type="Proteomes" id="UP000007076">
    <property type="component" value="Chromosome"/>
</dbReference>
<organism evidence="2 3">
    <name type="scientific">Kitasatospora setae (strain ATCC 33774 / DSM 43861 / JCM 3304 / KCC A-0304 / NBRC 14216 / KM-6054)</name>
    <name type="common">Streptomyces setae</name>
    <dbReference type="NCBI Taxonomy" id="452652"/>
    <lineage>
        <taxon>Bacteria</taxon>
        <taxon>Bacillati</taxon>
        <taxon>Actinomycetota</taxon>
        <taxon>Actinomycetes</taxon>
        <taxon>Kitasatosporales</taxon>
        <taxon>Streptomycetaceae</taxon>
        <taxon>Kitasatospora</taxon>
    </lineage>
</organism>
<reference evidence="2 3" key="1">
    <citation type="journal article" date="2010" name="DNA Res.">
        <title>Genome sequence of Kitasatospora setae NBRC 14216T: an evolutionary snapshot of the family Streptomycetaceae.</title>
        <authorList>
            <person name="Ichikawa N."/>
            <person name="Oguchi A."/>
            <person name="Ikeda H."/>
            <person name="Ishikawa J."/>
            <person name="Kitani S."/>
            <person name="Watanabe Y."/>
            <person name="Nakamura S."/>
            <person name="Katano Y."/>
            <person name="Kishi E."/>
            <person name="Sasagawa M."/>
            <person name="Ankai A."/>
            <person name="Fukui S."/>
            <person name="Hashimoto Y."/>
            <person name="Kamata S."/>
            <person name="Otoguro M."/>
            <person name="Tanikawa S."/>
            <person name="Nihira T."/>
            <person name="Horinouchi S."/>
            <person name="Ohnishi Y."/>
            <person name="Hayakawa M."/>
            <person name="Kuzuyama T."/>
            <person name="Arisawa A."/>
            <person name="Nomoto F."/>
            <person name="Miura H."/>
            <person name="Takahashi Y."/>
            <person name="Fujita N."/>
        </authorList>
    </citation>
    <scope>NUCLEOTIDE SEQUENCE [LARGE SCALE GENOMIC DNA]</scope>
    <source>
        <strain evidence="3">ATCC 33774 / DSM 43861 / JCM 3304 / KCC A-0304 / NBRC 14216 / KM-6054</strain>
    </source>
</reference>
<feature type="transmembrane region" description="Helical" evidence="1">
    <location>
        <begin position="32"/>
        <end position="53"/>
    </location>
</feature>
<accession>E4N1N5</accession>
<dbReference type="AlphaFoldDB" id="E4N1N5"/>